<evidence type="ECO:0000259" key="1">
    <source>
        <dbReference type="Pfam" id="PF03372"/>
    </source>
</evidence>
<protein>
    <submittedName>
        <fullName evidence="2">Endonuclease/exonuclease/phosphatase family metal-dependent hydrolase</fullName>
    </submittedName>
</protein>
<dbReference type="SUPFAM" id="SSF56219">
    <property type="entry name" value="DNase I-like"/>
    <property type="match status" value="1"/>
</dbReference>
<evidence type="ECO:0000313" key="3">
    <source>
        <dbReference type="Proteomes" id="UP000704762"/>
    </source>
</evidence>
<gene>
    <name evidence="2" type="ORF">JOE57_003065</name>
</gene>
<dbReference type="Gene3D" id="3.60.10.10">
    <property type="entry name" value="Endonuclease/exonuclease/phosphatase"/>
    <property type="match status" value="1"/>
</dbReference>
<feature type="domain" description="Endonuclease/exonuclease/phosphatase" evidence="1">
    <location>
        <begin position="23"/>
        <end position="242"/>
    </location>
</feature>
<evidence type="ECO:0000313" key="2">
    <source>
        <dbReference type="EMBL" id="MBM7800144.1"/>
    </source>
</evidence>
<dbReference type="EMBL" id="JAFBCF010000001">
    <property type="protein sequence ID" value="MBM7800144.1"/>
    <property type="molecule type" value="Genomic_DNA"/>
</dbReference>
<dbReference type="PANTHER" id="PTHR14859">
    <property type="entry name" value="CALCOFLUOR WHITE HYPERSENSITIVE PROTEIN PRECURSOR"/>
    <property type="match status" value="1"/>
</dbReference>
<dbReference type="InterPro" id="IPR051916">
    <property type="entry name" value="GPI-anchor_lipid_remodeler"/>
</dbReference>
<dbReference type="GO" id="GO:0016787">
    <property type="term" value="F:hydrolase activity"/>
    <property type="evidence" value="ECO:0007669"/>
    <property type="project" value="UniProtKB-KW"/>
</dbReference>
<organism evidence="2 3">
    <name type="scientific">Microlunatus panaciterrae</name>
    <dbReference type="NCBI Taxonomy" id="400768"/>
    <lineage>
        <taxon>Bacteria</taxon>
        <taxon>Bacillati</taxon>
        <taxon>Actinomycetota</taxon>
        <taxon>Actinomycetes</taxon>
        <taxon>Propionibacteriales</taxon>
        <taxon>Propionibacteriaceae</taxon>
        <taxon>Microlunatus</taxon>
    </lineage>
</organism>
<dbReference type="InterPro" id="IPR005135">
    <property type="entry name" value="Endo/exonuclease/phosphatase"/>
</dbReference>
<proteinExistence type="predicted"/>
<keyword evidence="2" id="KW-0378">Hydrolase</keyword>
<dbReference type="PANTHER" id="PTHR14859:SF15">
    <property type="entry name" value="ENDONUCLEASE_EXONUCLEASE_PHOSPHATASE DOMAIN-CONTAINING PROTEIN"/>
    <property type="match status" value="1"/>
</dbReference>
<reference evidence="2 3" key="1">
    <citation type="submission" date="2021-01" db="EMBL/GenBank/DDBJ databases">
        <title>Sequencing the genomes of 1000 actinobacteria strains.</title>
        <authorList>
            <person name="Klenk H.-P."/>
        </authorList>
    </citation>
    <scope>NUCLEOTIDE SEQUENCE [LARGE SCALE GENOMIC DNA]</scope>
    <source>
        <strain evidence="2 3">DSM 18662</strain>
    </source>
</reference>
<dbReference type="Pfam" id="PF03372">
    <property type="entry name" value="Exo_endo_phos"/>
    <property type="match status" value="1"/>
</dbReference>
<sequence>MRWSFRQERPGPADAAGGRLRVMTYNTHHGADRRNRLDLGAIASTIESCSPDIVALQEVDRHFHPRSGHLDQPQWYAERLGMHLHFAPILVLPADREAAPDREYGLALLSRLPFSDRGHLRYALRANEPRGLLTAEVNWGGRTIRLVNTHLSAHDRRARRHEATELVQHLDQRQLPTVVAGDFNALSRAGELSGLRRWLTDAWRAGRGLPFTSSGRRIDYIWMSRELAPLRTWVVRSGASDHYPVVADLVALR</sequence>
<keyword evidence="3" id="KW-1185">Reference proteome</keyword>
<comment type="caution">
    <text evidence="2">The sequence shown here is derived from an EMBL/GenBank/DDBJ whole genome shotgun (WGS) entry which is preliminary data.</text>
</comment>
<dbReference type="GO" id="GO:0004519">
    <property type="term" value="F:endonuclease activity"/>
    <property type="evidence" value="ECO:0007669"/>
    <property type="project" value="UniProtKB-KW"/>
</dbReference>
<name>A0ABS2RMB7_9ACTN</name>
<keyword evidence="2" id="KW-0255">Endonuclease</keyword>
<dbReference type="InterPro" id="IPR036691">
    <property type="entry name" value="Endo/exonu/phosph_ase_sf"/>
</dbReference>
<accession>A0ABS2RMB7</accession>
<dbReference type="RefSeq" id="WP_204919374.1">
    <property type="nucleotide sequence ID" value="NZ_BAAAQP010000003.1"/>
</dbReference>
<dbReference type="Proteomes" id="UP000704762">
    <property type="component" value="Unassembled WGS sequence"/>
</dbReference>
<keyword evidence="2" id="KW-0540">Nuclease</keyword>